<gene>
    <name evidence="1" type="ORF">L1987_55914</name>
</gene>
<dbReference type="Proteomes" id="UP001056120">
    <property type="component" value="Linkage Group LG18"/>
</dbReference>
<sequence>MESGEWRARVQVDSRQRITKKIMDTLQRQLPIYGHEGLQEVKKMAERFEGKMYTAATSESDYLRKISLKMLTLETKYPMQLNSSANSE</sequence>
<evidence type="ECO:0000313" key="1">
    <source>
        <dbReference type="EMBL" id="KAI3756101.1"/>
    </source>
</evidence>
<accession>A0ACB9ECC5</accession>
<keyword evidence="2" id="KW-1185">Reference proteome</keyword>
<reference evidence="2" key="1">
    <citation type="journal article" date="2022" name="Mol. Ecol. Resour.">
        <title>The genomes of chicory, endive, great burdock and yacon provide insights into Asteraceae palaeo-polyploidization history and plant inulin production.</title>
        <authorList>
            <person name="Fan W."/>
            <person name="Wang S."/>
            <person name="Wang H."/>
            <person name="Wang A."/>
            <person name="Jiang F."/>
            <person name="Liu H."/>
            <person name="Zhao H."/>
            <person name="Xu D."/>
            <person name="Zhang Y."/>
        </authorList>
    </citation>
    <scope>NUCLEOTIDE SEQUENCE [LARGE SCALE GENOMIC DNA]</scope>
    <source>
        <strain evidence="2">cv. Yunnan</strain>
    </source>
</reference>
<name>A0ACB9ECC5_9ASTR</name>
<organism evidence="1 2">
    <name type="scientific">Smallanthus sonchifolius</name>
    <dbReference type="NCBI Taxonomy" id="185202"/>
    <lineage>
        <taxon>Eukaryota</taxon>
        <taxon>Viridiplantae</taxon>
        <taxon>Streptophyta</taxon>
        <taxon>Embryophyta</taxon>
        <taxon>Tracheophyta</taxon>
        <taxon>Spermatophyta</taxon>
        <taxon>Magnoliopsida</taxon>
        <taxon>eudicotyledons</taxon>
        <taxon>Gunneridae</taxon>
        <taxon>Pentapetalae</taxon>
        <taxon>asterids</taxon>
        <taxon>campanulids</taxon>
        <taxon>Asterales</taxon>
        <taxon>Asteraceae</taxon>
        <taxon>Asteroideae</taxon>
        <taxon>Heliantheae alliance</taxon>
        <taxon>Millerieae</taxon>
        <taxon>Smallanthus</taxon>
    </lineage>
</organism>
<reference evidence="1 2" key="2">
    <citation type="journal article" date="2022" name="Mol. Ecol. Resour.">
        <title>The genomes of chicory, endive, great burdock and yacon provide insights into Asteraceae paleo-polyploidization history and plant inulin production.</title>
        <authorList>
            <person name="Fan W."/>
            <person name="Wang S."/>
            <person name="Wang H."/>
            <person name="Wang A."/>
            <person name="Jiang F."/>
            <person name="Liu H."/>
            <person name="Zhao H."/>
            <person name="Xu D."/>
            <person name="Zhang Y."/>
        </authorList>
    </citation>
    <scope>NUCLEOTIDE SEQUENCE [LARGE SCALE GENOMIC DNA]</scope>
    <source>
        <strain evidence="2">cv. Yunnan</strain>
        <tissue evidence="1">Leaves</tissue>
    </source>
</reference>
<dbReference type="EMBL" id="CM042035">
    <property type="protein sequence ID" value="KAI3756101.1"/>
    <property type="molecule type" value="Genomic_DNA"/>
</dbReference>
<evidence type="ECO:0000313" key="2">
    <source>
        <dbReference type="Proteomes" id="UP001056120"/>
    </source>
</evidence>
<proteinExistence type="predicted"/>
<comment type="caution">
    <text evidence="1">The sequence shown here is derived from an EMBL/GenBank/DDBJ whole genome shotgun (WGS) entry which is preliminary data.</text>
</comment>
<protein>
    <submittedName>
        <fullName evidence="1">Uncharacterized protein</fullName>
    </submittedName>
</protein>